<evidence type="ECO:0000313" key="1">
    <source>
        <dbReference type="EMBL" id="KZV88996.1"/>
    </source>
</evidence>
<accession>A0A165FHC1</accession>
<dbReference type="InParanoid" id="A0A165FHC1"/>
<evidence type="ECO:0000313" key="2">
    <source>
        <dbReference type="Proteomes" id="UP000077266"/>
    </source>
</evidence>
<gene>
    <name evidence="1" type="ORF">EXIGLDRAFT_160827</name>
</gene>
<organism evidence="1 2">
    <name type="scientific">Exidia glandulosa HHB12029</name>
    <dbReference type="NCBI Taxonomy" id="1314781"/>
    <lineage>
        <taxon>Eukaryota</taxon>
        <taxon>Fungi</taxon>
        <taxon>Dikarya</taxon>
        <taxon>Basidiomycota</taxon>
        <taxon>Agaricomycotina</taxon>
        <taxon>Agaricomycetes</taxon>
        <taxon>Auriculariales</taxon>
        <taxon>Exidiaceae</taxon>
        <taxon>Exidia</taxon>
    </lineage>
</organism>
<dbReference type="AlphaFoldDB" id="A0A165FHC1"/>
<proteinExistence type="predicted"/>
<name>A0A165FHC1_EXIGL</name>
<dbReference type="EMBL" id="KV426084">
    <property type="protein sequence ID" value="KZV88996.1"/>
    <property type="molecule type" value="Genomic_DNA"/>
</dbReference>
<keyword evidence="2" id="KW-1185">Reference proteome</keyword>
<dbReference type="Proteomes" id="UP000077266">
    <property type="component" value="Unassembled WGS sequence"/>
</dbReference>
<reference evidence="1 2" key="1">
    <citation type="journal article" date="2016" name="Mol. Biol. Evol.">
        <title>Comparative Genomics of Early-Diverging Mushroom-Forming Fungi Provides Insights into the Origins of Lignocellulose Decay Capabilities.</title>
        <authorList>
            <person name="Nagy L.G."/>
            <person name="Riley R."/>
            <person name="Tritt A."/>
            <person name="Adam C."/>
            <person name="Daum C."/>
            <person name="Floudas D."/>
            <person name="Sun H."/>
            <person name="Yadav J.S."/>
            <person name="Pangilinan J."/>
            <person name="Larsson K.H."/>
            <person name="Matsuura K."/>
            <person name="Barry K."/>
            <person name="Labutti K."/>
            <person name="Kuo R."/>
            <person name="Ohm R.A."/>
            <person name="Bhattacharya S.S."/>
            <person name="Shirouzu T."/>
            <person name="Yoshinaga Y."/>
            <person name="Martin F.M."/>
            <person name="Grigoriev I.V."/>
            <person name="Hibbett D.S."/>
        </authorList>
    </citation>
    <scope>NUCLEOTIDE SEQUENCE [LARGE SCALE GENOMIC DNA]</scope>
    <source>
        <strain evidence="1 2">HHB12029</strain>
    </source>
</reference>
<sequence length="129" mass="14207">MAIALCLSLSLGYHCALHRGRGRIFTSAGAEEQCCMSRRRASLLPEHNGRGRECIRPRRRLLDIPLACCRRDALLAETDADLQSVASAAGPESWGRTKGVRLPSFRSHTNAPVLASRIVCEKMKSFEGE</sequence>
<protein>
    <submittedName>
        <fullName evidence="1">Uncharacterized protein</fullName>
    </submittedName>
</protein>